<dbReference type="RefSeq" id="WP_386759709.1">
    <property type="nucleotide sequence ID" value="NZ_JBHRXK010000006.1"/>
</dbReference>
<name>A0ABV7RQM2_9GAMM</name>
<sequence length="393" mass="42769">MNPAFFGLGFLLPAAFAALAAVLLPLLIHLARRSEQRPTAFAALRWLRQKPKPRHRIRFDEWPLLLLRLLLLILLALLMAKPVLFGSQSHAPYVAVAPGVDATQARASLHAPDARWHWLAPDFPALKATAPSSPAPVSSLLRELDASLPADVPLTVFVPSRLDSVDGQRVALSRKVDWRVLPVRTAIPAAAPVTTVPAPIVRHAPQRGPSLRYLRAAFTAWRPANAPASGFDIVPMTQPLPRDARQLVWLVPGELPGPVRDWIRAGGIALVDAQARIDDLPPTVPMWRDDNGDVLVDGAAYGRGRLMRLHRALVPEAMPQLLDPTFPTHLRALFEPPAVAPARVAASEHAPTTGAAASTPPPRDLQPWLILLIAAVFMLERWLATGPRRAVAP</sequence>
<feature type="transmembrane region" description="Helical" evidence="1">
    <location>
        <begin position="62"/>
        <end position="80"/>
    </location>
</feature>
<evidence type="ECO:0000313" key="4">
    <source>
        <dbReference type="Proteomes" id="UP001595740"/>
    </source>
</evidence>
<gene>
    <name evidence="3" type="ORF">ACFOLC_13115</name>
</gene>
<dbReference type="InterPro" id="IPR024163">
    <property type="entry name" value="Aerotolerance_reg_N"/>
</dbReference>
<dbReference type="NCBIfam" id="TIGR02226">
    <property type="entry name" value="two_anch"/>
    <property type="match status" value="1"/>
</dbReference>
<dbReference type="CDD" id="cd03143">
    <property type="entry name" value="A4_beta-galactosidase_middle_domain"/>
    <property type="match status" value="1"/>
</dbReference>
<keyword evidence="1" id="KW-0812">Transmembrane</keyword>
<feature type="domain" description="Aerotolerance regulator N-terminal" evidence="2">
    <location>
        <begin position="9"/>
        <end position="82"/>
    </location>
</feature>
<evidence type="ECO:0000256" key="1">
    <source>
        <dbReference type="SAM" id="Phobius"/>
    </source>
</evidence>
<dbReference type="InterPro" id="IPR011933">
    <property type="entry name" value="Double_TM_dom"/>
</dbReference>
<dbReference type="Pfam" id="PF07584">
    <property type="entry name" value="BatA"/>
    <property type="match status" value="1"/>
</dbReference>
<evidence type="ECO:0000259" key="2">
    <source>
        <dbReference type="Pfam" id="PF07584"/>
    </source>
</evidence>
<keyword evidence="1" id="KW-0472">Membrane</keyword>
<keyword evidence="1" id="KW-1133">Transmembrane helix</keyword>
<dbReference type="PANTHER" id="PTHR37464">
    <property type="entry name" value="BLL2463 PROTEIN"/>
    <property type="match status" value="1"/>
</dbReference>
<protein>
    <submittedName>
        <fullName evidence="3">BatA domain-containing protein</fullName>
    </submittedName>
</protein>
<dbReference type="EMBL" id="JBHRXK010000006">
    <property type="protein sequence ID" value="MFC3551944.1"/>
    <property type="molecule type" value="Genomic_DNA"/>
</dbReference>
<reference evidence="4" key="1">
    <citation type="journal article" date="2019" name="Int. J. Syst. Evol. Microbiol.">
        <title>The Global Catalogue of Microorganisms (GCM) 10K type strain sequencing project: providing services to taxonomists for standard genome sequencing and annotation.</title>
        <authorList>
            <consortium name="The Broad Institute Genomics Platform"/>
            <consortium name="The Broad Institute Genome Sequencing Center for Infectious Disease"/>
            <person name="Wu L."/>
            <person name="Ma J."/>
        </authorList>
    </citation>
    <scope>NUCLEOTIDE SEQUENCE [LARGE SCALE GENOMIC DNA]</scope>
    <source>
        <strain evidence="4">KCTC 42875</strain>
    </source>
</reference>
<organism evidence="3 4">
    <name type="scientific">Lysobacter cavernae</name>
    <dbReference type="NCBI Taxonomy" id="1685901"/>
    <lineage>
        <taxon>Bacteria</taxon>
        <taxon>Pseudomonadati</taxon>
        <taxon>Pseudomonadota</taxon>
        <taxon>Gammaproteobacteria</taxon>
        <taxon>Lysobacterales</taxon>
        <taxon>Lysobacteraceae</taxon>
        <taxon>Lysobacter</taxon>
    </lineage>
</organism>
<dbReference type="PANTHER" id="PTHR37464:SF1">
    <property type="entry name" value="BLL2463 PROTEIN"/>
    <property type="match status" value="1"/>
</dbReference>
<evidence type="ECO:0000313" key="3">
    <source>
        <dbReference type="EMBL" id="MFC3551944.1"/>
    </source>
</evidence>
<comment type="caution">
    <text evidence="3">The sequence shown here is derived from an EMBL/GenBank/DDBJ whole genome shotgun (WGS) entry which is preliminary data.</text>
</comment>
<keyword evidence="4" id="KW-1185">Reference proteome</keyword>
<feature type="transmembrane region" description="Helical" evidence="1">
    <location>
        <begin position="6"/>
        <end position="28"/>
    </location>
</feature>
<dbReference type="Proteomes" id="UP001595740">
    <property type="component" value="Unassembled WGS sequence"/>
</dbReference>
<accession>A0ABV7RQM2</accession>
<proteinExistence type="predicted"/>